<evidence type="ECO:0008006" key="4">
    <source>
        <dbReference type="Google" id="ProtNLM"/>
    </source>
</evidence>
<sequence length="260" mass="27521">MSGRAGLALLTLVAGLWASSGLAQEVAAKASYVVTLGGNTVATASITLKDAESRYTLALDATVSGIGQFVAAGGAKASANGRSTASGLAAEKFDITTRSGRDMINATVAYTGGAVSTFVVEPPMINTIDRVPIERRHLNGVGDMLSAFLLRGKALDASLCNHKAQVFNGLERFNIALRFGRTDTATSRRTGYQGPVVVCLIDYTPVSGHYTSSEVTSFLADNDKMMIWYAPLRDTGYFIPYRVLIDTAYGDLSMVLTELG</sequence>
<reference evidence="2 3" key="1">
    <citation type="submission" date="2016-11" db="EMBL/GenBank/DDBJ databases">
        <authorList>
            <person name="Jaros S."/>
            <person name="Januszkiewicz K."/>
            <person name="Wedrychowicz H."/>
        </authorList>
    </citation>
    <scope>NUCLEOTIDE SEQUENCE [LARGE SCALE GENOMIC DNA]</scope>
    <source>
        <strain evidence="2 3">ATCC 23634</strain>
    </source>
</reference>
<gene>
    <name evidence="2" type="ORF">SAMN02983003_2926</name>
</gene>
<dbReference type="AlphaFoldDB" id="A0A1K2I1X4"/>
<dbReference type="Pfam" id="PF11306">
    <property type="entry name" value="DUF3108"/>
    <property type="match status" value="1"/>
</dbReference>
<dbReference type="Proteomes" id="UP000183447">
    <property type="component" value="Unassembled WGS sequence"/>
</dbReference>
<feature type="chain" id="PRO_5012091831" description="DUF3108 domain-containing protein" evidence="1">
    <location>
        <begin position="24"/>
        <end position="260"/>
    </location>
</feature>
<organism evidence="2 3">
    <name type="scientific">Devosia enhydra</name>
    <dbReference type="NCBI Taxonomy" id="665118"/>
    <lineage>
        <taxon>Bacteria</taxon>
        <taxon>Pseudomonadati</taxon>
        <taxon>Pseudomonadota</taxon>
        <taxon>Alphaproteobacteria</taxon>
        <taxon>Hyphomicrobiales</taxon>
        <taxon>Devosiaceae</taxon>
        <taxon>Devosia</taxon>
    </lineage>
</organism>
<feature type="signal peptide" evidence="1">
    <location>
        <begin position="1"/>
        <end position="23"/>
    </location>
</feature>
<dbReference type="STRING" id="665118.SAMN02983003_2926"/>
<keyword evidence="3" id="KW-1185">Reference proteome</keyword>
<proteinExistence type="predicted"/>
<dbReference type="EMBL" id="FPKU01000002">
    <property type="protein sequence ID" value="SFZ85756.1"/>
    <property type="molecule type" value="Genomic_DNA"/>
</dbReference>
<evidence type="ECO:0000256" key="1">
    <source>
        <dbReference type="SAM" id="SignalP"/>
    </source>
</evidence>
<dbReference type="InterPro" id="IPR021457">
    <property type="entry name" value="DUF3108"/>
</dbReference>
<name>A0A1K2I1X4_9HYPH</name>
<dbReference type="RefSeq" id="WP_072344398.1">
    <property type="nucleotide sequence ID" value="NZ_FPKU01000002.1"/>
</dbReference>
<evidence type="ECO:0000313" key="3">
    <source>
        <dbReference type="Proteomes" id="UP000183447"/>
    </source>
</evidence>
<accession>A0A1K2I1X4</accession>
<evidence type="ECO:0000313" key="2">
    <source>
        <dbReference type="EMBL" id="SFZ85756.1"/>
    </source>
</evidence>
<keyword evidence="1" id="KW-0732">Signal</keyword>
<protein>
    <recommendedName>
        <fullName evidence="4">DUF3108 domain-containing protein</fullName>
    </recommendedName>
</protein>